<dbReference type="InterPro" id="IPR011990">
    <property type="entry name" value="TPR-like_helical_dom_sf"/>
</dbReference>
<evidence type="ECO:0000256" key="5">
    <source>
        <dbReference type="ARBA" id="ARBA00023125"/>
    </source>
</evidence>
<dbReference type="SUPFAM" id="SSF56112">
    <property type="entry name" value="Protein kinase-like (PK-like)"/>
    <property type="match status" value="1"/>
</dbReference>
<evidence type="ECO:0000256" key="4">
    <source>
        <dbReference type="ARBA" id="ARBA00022840"/>
    </source>
</evidence>
<dbReference type="Proteomes" id="UP000663992">
    <property type="component" value="Unassembled WGS sequence"/>
</dbReference>
<dbReference type="SUPFAM" id="SSF46894">
    <property type="entry name" value="C-terminal effector domain of the bipartite response regulators"/>
    <property type="match status" value="1"/>
</dbReference>
<dbReference type="Gene3D" id="1.10.10.10">
    <property type="entry name" value="Winged helix-like DNA-binding domain superfamily/Winged helix DNA-binding domain"/>
    <property type="match status" value="1"/>
</dbReference>
<dbReference type="RefSeq" id="WP_206594041.1">
    <property type="nucleotide sequence ID" value="NZ_JAFKCS010000008.1"/>
</dbReference>
<dbReference type="InterPro" id="IPR011009">
    <property type="entry name" value="Kinase-like_dom_sf"/>
</dbReference>
<keyword evidence="11" id="KW-1185">Reference proteome</keyword>
<name>A0ABS3CSU6_9ALTE</name>
<keyword evidence="1" id="KW-0808">Transferase</keyword>
<dbReference type="InterPro" id="IPR008271">
    <property type="entry name" value="Ser/Thr_kinase_AS"/>
</dbReference>
<evidence type="ECO:0000313" key="11">
    <source>
        <dbReference type="Proteomes" id="UP000663992"/>
    </source>
</evidence>
<sequence>MVTSTQDIRFRYSFGTACFDSAAMTLEVAGQAAELEPKPLELLGVLLTHNNEVMTKEELLERVWPGRVTVEHVLANAVAKLRKALGKDNSEYIQTQPKIGYRFVGVLQCEAISTGTTTQLDLHVGQSVPQRRHFHFQRQLAANRHSEVWLAAHHKTHELRVYKFSPDGGNLSILKREMTLARLLQQNLGDRPDLCRLLDWNFEQPPFFLEYQYGGEDLLHWSEQHNRLASLSSEQRLTLALQLTDALAAAHQSAILHKDLKPANILVAPDSKGFWQIKLTDFGVGSLLDPRQLEALSITVHPDHNVGHQDSSSGTPLYLAPEVLRGEMPTIQSDIYALGVLIYQLLSGDIRKPLTSNWQENIDDPLLCEDIALACHSNPQQRIHSAAALAERMRNLRHRHNEQAMQERQQQLMAQNQQKLQKLRAARPWLLATLVALVLGLTSSLILYRQAWQAAEQARLQTDKTQAISDFLTDLLKNADPHNPGGSGNVTVRQALDRATDAIPVHFKDQPLLAMLVHQTAAHLYTSLADYHAAARQGRRQVELLAQHLAPDASELLLARYQLAEILVNASEYDEARQQLELADANSKQQLQQNASLDYQASRAHARYHLLKAQIEDAASWLQRALLRIDPADPMQQIAAFRLNMDLAQCYSRLGQYQQAIDLLLELHSSRYQKLNISDANRASAKLYLGAAYLYSGHYSEAESTLQQSIAELIEVFGSASPQVLEAKGSLGNLYATSGRWAEALPLVRTVRDQTCRLQGENHLSCMMQSGNEGVILLELQEPAAAVAKLEPAMHAFAERLGQDSPGVQVLGYYLACAYLEQAQYQLAAPLIQILDPARLTSGSPGEGWDARVAGLHARLLIGQGQQQEGRKQLLTAIGRMEALQMQEWIITPFKRALQP</sequence>
<evidence type="ECO:0000256" key="7">
    <source>
        <dbReference type="SAM" id="Coils"/>
    </source>
</evidence>
<keyword evidence="5 6" id="KW-0238">DNA-binding</keyword>
<dbReference type="InterPro" id="IPR036388">
    <property type="entry name" value="WH-like_DNA-bd_sf"/>
</dbReference>
<evidence type="ECO:0000313" key="10">
    <source>
        <dbReference type="EMBL" id="MBN7820198.1"/>
    </source>
</evidence>
<dbReference type="EMBL" id="JAFKCS010000008">
    <property type="protein sequence ID" value="MBN7820198.1"/>
    <property type="molecule type" value="Genomic_DNA"/>
</dbReference>
<protein>
    <submittedName>
        <fullName evidence="10">Winged helix-turn-helix domain-containing protein</fullName>
    </submittedName>
</protein>
<evidence type="ECO:0000256" key="1">
    <source>
        <dbReference type="ARBA" id="ARBA00022679"/>
    </source>
</evidence>
<evidence type="ECO:0000259" key="8">
    <source>
        <dbReference type="PROSITE" id="PS50011"/>
    </source>
</evidence>
<feature type="coiled-coil region" evidence="7">
    <location>
        <begin position="390"/>
        <end position="426"/>
    </location>
</feature>
<keyword evidence="3" id="KW-0418">Kinase</keyword>
<dbReference type="CDD" id="cd00383">
    <property type="entry name" value="trans_reg_C"/>
    <property type="match status" value="1"/>
</dbReference>
<dbReference type="Pfam" id="PF13424">
    <property type="entry name" value="TPR_12"/>
    <property type="match status" value="1"/>
</dbReference>
<dbReference type="InterPro" id="IPR001867">
    <property type="entry name" value="OmpR/PhoB-type_DNA-bd"/>
</dbReference>
<proteinExistence type="predicted"/>
<dbReference type="Gene3D" id="1.25.40.10">
    <property type="entry name" value="Tetratricopeptide repeat domain"/>
    <property type="match status" value="2"/>
</dbReference>
<dbReference type="PROSITE" id="PS50011">
    <property type="entry name" value="PROTEIN_KINASE_DOM"/>
    <property type="match status" value="1"/>
</dbReference>
<dbReference type="InterPro" id="IPR045269">
    <property type="entry name" value="Atg1-like"/>
</dbReference>
<feature type="domain" description="OmpR/PhoB-type" evidence="9">
    <location>
        <begin position="9"/>
        <end position="105"/>
    </location>
</feature>
<dbReference type="SMART" id="SM00220">
    <property type="entry name" value="S_TKc"/>
    <property type="match status" value="1"/>
</dbReference>
<dbReference type="SMART" id="SM00862">
    <property type="entry name" value="Trans_reg_C"/>
    <property type="match status" value="1"/>
</dbReference>
<organism evidence="10 11">
    <name type="scientific">Bowmanella yangjiangensis</name>
    <dbReference type="NCBI Taxonomy" id="2811230"/>
    <lineage>
        <taxon>Bacteria</taxon>
        <taxon>Pseudomonadati</taxon>
        <taxon>Pseudomonadota</taxon>
        <taxon>Gammaproteobacteria</taxon>
        <taxon>Alteromonadales</taxon>
        <taxon>Alteromonadaceae</taxon>
        <taxon>Bowmanella</taxon>
    </lineage>
</organism>
<reference evidence="10 11" key="1">
    <citation type="submission" date="2021-03" db="EMBL/GenBank/DDBJ databases">
        <title>novel species isolated from a fishpond in China.</title>
        <authorList>
            <person name="Lu H."/>
            <person name="Cai Z."/>
        </authorList>
    </citation>
    <scope>NUCLEOTIDE SEQUENCE [LARGE SCALE GENOMIC DNA]</scope>
    <source>
        <strain evidence="10 11">Y57</strain>
    </source>
</reference>
<dbReference type="PROSITE" id="PS00108">
    <property type="entry name" value="PROTEIN_KINASE_ST"/>
    <property type="match status" value="1"/>
</dbReference>
<keyword evidence="2" id="KW-0547">Nucleotide-binding</keyword>
<evidence type="ECO:0000259" key="9">
    <source>
        <dbReference type="PROSITE" id="PS51755"/>
    </source>
</evidence>
<accession>A0ABS3CSU6</accession>
<dbReference type="InterPro" id="IPR016032">
    <property type="entry name" value="Sig_transdc_resp-reg_C-effctor"/>
</dbReference>
<feature type="domain" description="Protein kinase" evidence="8">
    <location>
        <begin position="134"/>
        <end position="430"/>
    </location>
</feature>
<evidence type="ECO:0000256" key="2">
    <source>
        <dbReference type="ARBA" id="ARBA00022741"/>
    </source>
</evidence>
<keyword evidence="4" id="KW-0067">ATP-binding</keyword>
<comment type="caution">
    <text evidence="10">The sequence shown here is derived from an EMBL/GenBank/DDBJ whole genome shotgun (WGS) entry which is preliminary data.</text>
</comment>
<dbReference type="Pfam" id="PF00486">
    <property type="entry name" value="Trans_reg_C"/>
    <property type="match status" value="1"/>
</dbReference>
<dbReference type="InterPro" id="IPR000719">
    <property type="entry name" value="Prot_kinase_dom"/>
</dbReference>
<dbReference type="PROSITE" id="PS51755">
    <property type="entry name" value="OMPR_PHOB"/>
    <property type="match status" value="1"/>
</dbReference>
<dbReference type="PANTHER" id="PTHR24348:SF22">
    <property type="entry name" value="NON-SPECIFIC SERINE_THREONINE PROTEIN KINASE"/>
    <property type="match status" value="1"/>
</dbReference>
<feature type="DNA-binding region" description="OmpR/PhoB-type" evidence="6">
    <location>
        <begin position="9"/>
        <end position="105"/>
    </location>
</feature>
<dbReference type="SUPFAM" id="SSF48452">
    <property type="entry name" value="TPR-like"/>
    <property type="match status" value="1"/>
</dbReference>
<evidence type="ECO:0000256" key="3">
    <source>
        <dbReference type="ARBA" id="ARBA00022777"/>
    </source>
</evidence>
<dbReference type="Pfam" id="PF00069">
    <property type="entry name" value="Pkinase"/>
    <property type="match status" value="1"/>
</dbReference>
<dbReference type="PANTHER" id="PTHR24348">
    <property type="entry name" value="SERINE/THREONINE-PROTEIN KINASE UNC-51-RELATED"/>
    <property type="match status" value="1"/>
</dbReference>
<dbReference type="Gene3D" id="1.10.510.10">
    <property type="entry name" value="Transferase(Phosphotransferase) domain 1"/>
    <property type="match status" value="1"/>
</dbReference>
<gene>
    <name evidence="10" type="ORF">J0A65_10010</name>
</gene>
<evidence type="ECO:0000256" key="6">
    <source>
        <dbReference type="PROSITE-ProRule" id="PRU01091"/>
    </source>
</evidence>
<keyword evidence="7" id="KW-0175">Coiled coil</keyword>